<evidence type="ECO:0000256" key="8">
    <source>
        <dbReference type="RuleBase" id="RU364100"/>
    </source>
</evidence>
<dbReference type="EC" id="3.4.-.-" evidence="8"/>
<organism evidence="9 10">
    <name type="scientific">Pacificimonas flava</name>
    <dbReference type="NCBI Taxonomy" id="1234595"/>
    <lineage>
        <taxon>Bacteria</taxon>
        <taxon>Pseudomonadati</taxon>
        <taxon>Pseudomonadota</taxon>
        <taxon>Alphaproteobacteria</taxon>
        <taxon>Sphingomonadales</taxon>
        <taxon>Sphingosinicellaceae</taxon>
        <taxon>Pacificimonas</taxon>
    </lineage>
</organism>
<dbReference type="RefSeq" id="WP_088711732.1">
    <property type="nucleotide sequence ID" value="NZ_NFZT01000001.1"/>
</dbReference>
<evidence type="ECO:0000256" key="4">
    <source>
        <dbReference type="ARBA" id="ARBA00022801"/>
    </source>
</evidence>
<keyword evidence="10" id="KW-1185">Reference proteome</keyword>
<dbReference type="OrthoDB" id="9782620at2"/>
<gene>
    <name evidence="9" type="ORF">B5C34_05375</name>
</gene>
<keyword evidence="7" id="KW-0456">Lyase</keyword>
<evidence type="ECO:0000256" key="5">
    <source>
        <dbReference type="ARBA" id="ARBA00023124"/>
    </source>
</evidence>
<evidence type="ECO:0000256" key="6">
    <source>
        <dbReference type="ARBA" id="ARBA00023125"/>
    </source>
</evidence>
<dbReference type="InterPro" id="IPR003738">
    <property type="entry name" value="SRAP"/>
</dbReference>
<evidence type="ECO:0000256" key="3">
    <source>
        <dbReference type="ARBA" id="ARBA00022763"/>
    </source>
</evidence>
<dbReference type="PANTHER" id="PTHR13604:SF0">
    <property type="entry name" value="ABASIC SITE PROCESSING PROTEIN HMCES"/>
    <property type="match status" value="1"/>
</dbReference>
<sequence length="193" mass="21815">MCNLYRMKSNATEIGSLFNARNAAGNLPVFDAVYPDRDAPIVRSIDGDRTLEIFTWGFPPPGQAKRPVTNVRNLTSPFWLSALKRPDRRCLVPVTSFCEWEGKPGAKRKVWFELKDRPLFAFAGIWRPVEADCPRFAFLTCTPNQIVGAVHPKAMPVILTEDMAEDWLAAPWEEAAKLARPFPDSRMKMTGDF</sequence>
<dbReference type="GO" id="GO:0003697">
    <property type="term" value="F:single-stranded DNA binding"/>
    <property type="evidence" value="ECO:0007669"/>
    <property type="project" value="InterPro"/>
</dbReference>
<dbReference type="GO" id="GO:0016829">
    <property type="term" value="F:lyase activity"/>
    <property type="evidence" value="ECO:0007669"/>
    <property type="project" value="UniProtKB-KW"/>
</dbReference>
<dbReference type="PANTHER" id="PTHR13604">
    <property type="entry name" value="DC12-RELATED"/>
    <property type="match status" value="1"/>
</dbReference>
<evidence type="ECO:0000256" key="2">
    <source>
        <dbReference type="ARBA" id="ARBA00022670"/>
    </source>
</evidence>
<keyword evidence="6" id="KW-0238">DNA-binding</keyword>
<reference evidence="10" key="1">
    <citation type="submission" date="2017-05" db="EMBL/GenBank/DDBJ databases">
        <authorList>
            <person name="Lin X."/>
        </authorList>
    </citation>
    <scope>NUCLEOTIDE SEQUENCE [LARGE SCALE GENOMIC DNA]</scope>
    <source>
        <strain evidence="10">JLT2012</strain>
    </source>
</reference>
<proteinExistence type="inferred from homology"/>
<evidence type="ECO:0000313" key="9">
    <source>
        <dbReference type="EMBL" id="OWV32943.1"/>
    </source>
</evidence>
<dbReference type="GO" id="GO:0008233">
    <property type="term" value="F:peptidase activity"/>
    <property type="evidence" value="ECO:0007669"/>
    <property type="project" value="UniProtKB-KW"/>
</dbReference>
<dbReference type="Pfam" id="PF02586">
    <property type="entry name" value="SRAP"/>
    <property type="match status" value="1"/>
</dbReference>
<dbReference type="Proteomes" id="UP000198462">
    <property type="component" value="Unassembled WGS sequence"/>
</dbReference>
<name>A0A219B478_9SPHN</name>
<accession>A0A219B478</accession>
<dbReference type="GO" id="GO:0106300">
    <property type="term" value="P:protein-DNA covalent cross-linking repair"/>
    <property type="evidence" value="ECO:0007669"/>
    <property type="project" value="InterPro"/>
</dbReference>
<comment type="similarity">
    <text evidence="1 8">Belongs to the SOS response-associated peptidase family.</text>
</comment>
<evidence type="ECO:0000256" key="7">
    <source>
        <dbReference type="ARBA" id="ARBA00023239"/>
    </source>
</evidence>
<keyword evidence="2 8" id="KW-0645">Protease</keyword>
<dbReference type="Gene3D" id="3.90.1680.10">
    <property type="entry name" value="SOS response associated peptidase-like"/>
    <property type="match status" value="1"/>
</dbReference>
<dbReference type="AlphaFoldDB" id="A0A219B478"/>
<dbReference type="EMBL" id="NFZT01000001">
    <property type="protein sequence ID" value="OWV32943.1"/>
    <property type="molecule type" value="Genomic_DNA"/>
</dbReference>
<keyword evidence="3" id="KW-0227">DNA damage</keyword>
<comment type="caution">
    <text evidence="9">The sequence shown here is derived from an EMBL/GenBank/DDBJ whole genome shotgun (WGS) entry which is preliminary data.</text>
</comment>
<dbReference type="GO" id="GO:0006508">
    <property type="term" value="P:proteolysis"/>
    <property type="evidence" value="ECO:0007669"/>
    <property type="project" value="UniProtKB-KW"/>
</dbReference>
<protein>
    <recommendedName>
        <fullName evidence="8">Abasic site processing protein</fullName>
        <ecNumber evidence="8">3.4.-.-</ecNumber>
    </recommendedName>
</protein>
<keyword evidence="4 8" id="KW-0378">Hydrolase</keyword>
<keyword evidence="5" id="KW-0190">Covalent protein-DNA linkage</keyword>
<dbReference type="InterPro" id="IPR036590">
    <property type="entry name" value="SRAP-like"/>
</dbReference>
<evidence type="ECO:0000256" key="1">
    <source>
        <dbReference type="ARBA" id="ARBA00008136"/>
    </source>
</evidence>
<evidence type="ECO:0000313" key="10">
    <source>
        <dbReference type="Proteomes" id="UP000198462"/>
    </source>
</evidence>
<dbReference type="SUPFAM" id="SSF143081">
    <property type="entry name" value="BB1717-like"/>
    <property type="match status" value="1"/>
</dbReference>